<evidence type="ECO:0000256" key="1">
    <source>
        <dbReference type="SAM" id="MobiDB-lite"/>
    </source>
</evidence>
<feature type="region of interest" description="Disordered" evidence="1">
    <location>
        <begin position="1"/>
        <end position="42"/>
    </location>
</feature>
<feature type="compositionally biased region" description="Basic and acidic residues" evidence="1">
    <location>
        <begin position="1"/>
        <end position="16"/>
    </location>
</feature>
<evidence type="ECO:0000313" key="3">
    <source>
        <dbReference type="Proteomes" id="UP001177744"/>
    </source>
</evidence>
<sequence>MRVLEQSEDRDSESHKPGACQDKHQRRAPLPTVRSSSSHPPELLLLLPPSHLQVVSLALDTGYNDVSRPRVTPCTVLPNHLHIPTPFFIGAQSPRTVQSQSLEEYQRLLHPLSFQFTDTKQYPVFVGHKPGRNSTQRHRLDIQMIMIMNRTLYIAARDHIYTVDIDTSHTEEIYCSKVSSFKTIFLK</sequence>
<organism evidence="2 3">
    <name type="scientific">Cnephaeus nilssonii</name>
    <name type="common">Northern bat</name>
    <name type="synonym">Eptesicus nilssonii</name>
    <dbReference type="NCBI Taxonomy" id="3371016"/>
    <lineage>
        <taxon>Eukaryota</taxon>
        <taxon>Metazoa</taxon>
        <taxon>Chordata</taxon>
        <taxon>Craniata</taxon>
        <taxon>Vertebrata</taxon>
        <taxon>Euteleostomi</taxon>
        <taxon>Mammalia</taxon>
        <taxon>Eutheria</taxon>
        <taxon>Laurasiatheria</taxon>
        <taxon>Chiroptera</taxon>
        <taxon>Yangochiroptera</taxon>
        <taxon>Vespertilionidae</taxon>
        <taxon>Cnephaeus</taxon>
    </lineage>
</organism>
<dbReference type="AlphaFoldDB" id="A0AA40I8K5"/>
<name>A0AA40I8K5_CNENI</name>
<dbReference type="Proteomes" id="UP001177744">
    <property type="component" value="Unassembled WGS sequence"/>
</dbReference>
<evidence type="ECO:0000313" key="2">
    <source>
        <dbReference type="EMBL" id="KAK1345049.1"/>
    </source>
</evidence>
<keyword evidence="3" id="KW-1185">Reference proteome</keyword>
<comment type="caution">
    <text evidence="2">The sequence shown here is derived from an EMBL/GenBank/DDBJ whole genome shotgun (WGS) entry which is preliminary data.</text>
</comment>
<proteinExistence type="predicted"/>
<dbReference type="InterPro" id="IPR015943">
    <property type="entry name" value="WD40/YVTN_repeat-like_dom_sf"/>
</dbReference>
<reference evidence="2" key="1">
    <citation type="submission" date="2023-06" db="EMBL/GenBank/DDBJ databases">
        <title>Reference genome for the Northern bat (Eptesicus nilssonii), a most northern bat species.</title>
        <authorList>
            <person name="Laine V.N."/>
            <person name="Pulliainen A.T."/>
            <person name="Lilley T.M."/>
        </authorList>
    </citation>
    <scope>NUCLEOTIDE SEQUENCE</scope>
    <source>
        <strain evidence="2">BLF_Eptnil</strain>
        <tissue evidence="2">Kidney</tissue>
    </source>
</reference>
<gene>
    <name evidence="2" type="ORF">QTO34_013754</name>
</gene>
<protein>
    <submittedName>
        <fullName evidence="2">Uncharacterized protein</fullName>
    </submittedName>
</protein>
<dbReference type="Gene3D" id="2.130.10.10">
    <property type="entry name" value="YVTN repeat-like/Quinoprotein amine dehydrogenase"/>
    <property type="match status" value="1"/>
</dbReference>
<dbReference type="EMBL" id="JAULJE010000003">
    <property type="protein sequence ID" value="KAK1345049.1"/>
    <property type="molecule type" value="Genomic_DNA"/>
</dbReference>
<accession>A0AA40I8K5</accession>